<proteinExistence type="predicted"/>
<comment type="caution">
    <text evidence="1">The sequence shown here is derived from an EMBL/GenBank/DDBJ whole genome shotgun (WGS) entry which is preliminary data.</text>
</comment>
<dbReference type="InterPro" id="IPR011050">
    <property type="entry name" value="Pectin_lyase_fold/virulence"/>
</dbReference>
<accession>X0U371</accession>
<dbReference type="Gene3D" id="2.160.20.10">
    <property type="entry name" value="Single-stranded right-handed beta-helix, Pectin lyase-like"/>
    <property type="match status" value="1"/>
</dbReference>
<feature type="non-terminal residue" evidence="1">
    <location>
        <position position="1"/>
    </location>
</feature>
<dbReference type="EMBL" id="BARS01026284">
    <property type="protein sequence ID" value="GAF99964.1"/>
    <property type="molecule type" value="Genomic_DNA"/>
</dbReference>
<feature type="non-terminal residue" evidence="1">
    <location>
        <position position="267"/>
    </location>
</feature>
<evidence type="ECO:0008006" key="2">
    <source>
        <dbReference type="Google" id="ProtNLM"/>
    </source>
</evidence>
<gene>
    <name evidence="1" type="ORF">S01H1_41439</name>
</gene>
<name>X0U371_9ZZZZ</name>
<evidence type="ECO:0000313" key="1">
    <source>
        <dbReference type="EMBL" id="GAF99964.1"/>
    </source>
</evidence>
<dbReference type="AlphaFoldDB" id="X0U371"/>
<reference evidence="1" key="1">
    <citation type="journal article" date="2014" name="Front. Microbiol.">
        <title>High frequency of phylogenetically diverse reductive dehalogenase-homologous genes in deep subseafloor sedimentary metagenomes.</title>
        <authorList>
            <person name="Kawai M."/>
            <person name="Futagami T."/>
            <person name="Toyoda A."/>
            <person name="Takaki Y."/>
            <person name="Nishi S."/>
            <person name="Hori S."/>
            <person name="Arai W."/>
            <person name="Tsubouchi T."/>
            <person name="Morono Y."/>
            <person name="Uchiyama I."/>
            <person name="Ito T."/>
            <person name="Fujiyama A."/>
            <person name="Inagaki F."/>
            <person name="Takami H."/>
        </authorList>
    </citation>
    <scope>NUCLEOTIDE SEQUENCE</scope>
    <source>
        <strain evidence="1">Expedition CK06-06</strain>
    </source>
</reference>
<dbReference type="InterPro" id="IPR012334">
    <property type="entry name" value="Pectin_lyas_fold"/>
</dbReference>
<protein>
    <recommendedName>
        <fullName evidence="2">Pectate lyase superfamily protein domain-containing protein</fullName>
    </recommendedName>
</protein>
<organism evidence="1">
    <name type="scientific">marine sediment metagenome</name>
    <dbReference type="NCBI Taxonomy" id="412755"/>
    <lineage>
        <taxon>unclassified sequences</taxon>
        <taxon>metagenomes</taxon>
        <taxon>ecological metagenomes</taxon>
    </lineage>
</organism>
<sequence>DESTHDFNRMDRVNAELRQATGPIGREIFMSYEVKGFDLVAGMLAATDITDGMYAITSGYNVEGIGSNCYRYDADNTDAPDGGVVLPGLGGSILYAADGSFTGDDGLGRFVATEPRYDPALFGADPTGTADSTSIWNAVFKTVGAGCVSATTGTYLVDELTIPEEVVDVRFNDSTLNCTNIAAAYVLRVLDDNTAFRPINLAIRDLLIVGPGRTTDCLGLFLDGRSTRQTFRRIWVEACYVGVRAAGTLNSYWQQLTTTRNTVGMWF</sequence>
<dbReference type="SUPFAM" id="SSF51126">
    <property type="entry name" value="Pectin lyase-like"/>
    <property type="match status" value="1"/>
</dbReference>